<sequence>MYGYVVVNKPELKIKEYDMYRSYYCGLCEELLSDYGINGQISISYDMTFLLVLLTGLYEPDTTYKEARCIAHPVHKHPVRRNKISAYVADMNVLMTYYKCVDDWQDDRKLMKKLLASSLTNKVKRIEKAYPQKARIIKAALDRMSELENNNESNIDLLAEQFGIIMAQILCMKNDEWYDTLKVMGNSLGRFIYILDAYDDLLEDKKKGRYNALRTYENNKDFDIFIENVLKSHMAQFAAGFESLPIIENVDLLRNVIYSGVFTRFGIAKNKREQVEEV</sequence>
<gene>
    <name evidence="1" type="ORF">WMO14_12305</name>
</gene>
<evidence type="ECO:0000313" key="1">
    <source>
        <dbReference type="EMBL" id="MEQ2380637.1"/>
    </source>
</evidence>
<comment type="caution">
    <text evidence="1">The sequence shown here is derived from an EMBL/GenBank/DDBJ whole genome shotgun (WGS) entry which is preliminary data.</text>
</comment>
<proteinExistence type="predicted"/>
<keyword evidence="2" id="KW-1185">Reference proteome</keyword>
<evidence type="ECO:0000313" key="2">
    <source>
        <dbReference type="Proteomes" id="UP001442364"/>
    </source>
</evidence>
<dbReference type="RefSeq" id="WP_349153913.1">
    <property type="nucleotide sequence ID" value="NZ_JBBMER010000011.1"/>
</dbReference>
<dbReference type="EMBL" id="JBBMER010000011">
    <property type="protein sequence ID" value="MEQ2380637.1"/>
    <property type="molecule type" value="Genomic_DNA"/>
</dbReference>
<accession>A0ABV1BY11</accession>
<dbReference type="Pfam" id="PF18937">
    <property type="entry name" value="DUF5685"/>
    <property type="match status" value="1"/>
</dbReference>
<organism evidence="1 2">
    <name type="scientific">[Lactobacillus] rogosae</name>
    <dbReference type="NCBI Taxonomy" id="706562"/>
    <lineage>
        <taxon>Bacteria</taxon>
        <taxon>Bacillati</taxon>
        <taxon>Bacillota</taxon>
        <taxon>Clostridia</taxon>
        <taxon>Lachnospirales</taxon>
        <taxon>Lachnospiraceae</taxon>
        <taxon>Lachnospira</taxon>
    </lineage>
</organism>
<dbReference type="InterPro" id="IPR043740">
    <property type="entry name" value="DUF5685"/>
</dbReference>
<name>A0ABV1BY11_9FIRM</name>
<reference evidence="1 2" key="1">
    <citation type="submission" date="2024-03" db="EMBL/GenBank/DDBJ databases">
        <title>Human intestinal bacterial collection.</title>
        <authorList>
            <person name="Pauvert C."/>
            <person name="Hitch T.C.A."/>
            <person name="Clavel T."/>
        </authorList>
    </citation>
    <scope>NUCLEOTIDE SEQUENCE [LARGE SCALE GENOMIC DNA]</scope>
    <source>
        <strain evidence="1 2">CLA-AA-H255</strain>
    </source>
</reference>
<protein>
    <submittedName>
        <fullName evidence="1">DUF5685 family protein</fullName>
    </submittedName>
</protein>
<dbReference type="Proteomes" id="UP001442364">
    <property type="component" value="Unassembled WGS sequence"/>
</dbReference>